<dbReference type="EMBL" id="PUIA01000035">
    <property type="protein sequence ID" value="PQO33159.1"/>
    <property type="molecule type" value="Genomic_DNA"/>
</dbReference>
<protein>
    <submittedName>
        <fullName evidence="1">Uncharacterized protein</fullName>
    </submittedName>
</protein>
<proteinExistence type="predicted"/>
<sequence length="273" mass="30332">MWAVIRYVERMMKNGVTGGKGRRGKGSDGFWAKITGTNGEGRYSWVALKIVNGNFVEAPEWGQGSHLNDEAFAAEKNQSKQVPIGSVVWLRLAVDAYVYLFEHQQEGFWAKIQAGNRSGHKYSWDGYSANADGTFSPNGTSGSYNSPNWAQPSDGSHWVLPYETVWLRPSGLGYYVFDYHPGMMTARTVSTDGGIPGRQGATPGQAEVILDWFNGIALNVQDSIEWTVLNSMRKSVVVDTGKTIYLHLSYGQGVWWVSGYDCTDEDEDEETEE</sequence>
<evidence type="ECO:0000313" key="2">
    <source>
        <dbReference type="Proteomes" id="UP000240009"/>
    </source>
</evidence>
<accession>A0A2S8FLU3</accession>
<reference evidence="1 2" key="1">
    <citation type="submission" date="2018-02" db="EMBL/GenBank/DDBJ databases">
        <title>Comparative genomes isolates from brazilian mangrove.</title>
        <authorList>
            <person name="Araujo J.E."/>
            <person name="Taketani R.G."/>
            <person name="Silva M.C.P."/>
            <person name="Loureco M.V."/>
            <person name="Andreote F.D."/>
        </authorList>
    </citation>
    <scope>NUCLEOTIDE SEQUENCE [LARGE SCALE GENOMIC DNA]</scope>
    <source>
        <strain evidence="1 2">HEX-2 MGV</strain>
    </source>
</reference>
<comment type="caution">
    <text evidence="1">The sequence shown here is derived from an EMBL/GenBank/DDBJ whole genome shotgun (WGS) entry which is preliminary data.</text>
</comment>
<organism evidence="1 2">
    <name type="scientific">Blastopirellula marina</name>
    <dbReference type="NCBI Taxonomy" id="124"/>
    <lineage>
        <taxon>Bacteria</taxon>
        <taxon>Pseudomonadati</taxon>
        <taxon>Planctomycetota</taxon>
        <taxon>Planctomycetia</taxon>
        <taxon>Pirellulales</taxon>
        <taxon>Pirellulaceae</taxon>
        <taxon>Blastopirellula</taxon>
    </lineage>
</organism>
<gene>
    <name evidence="1" type="ORF">C5Y96_09880</name>
</gene>
<dbReference type="Proteomes" id="UP000240009">
    <property type="component" value="Unassembled WGS sequence"/>
</dbReference>
<name>A0A2S8FLU3_9BACT</name>
<dbReference type="AlphaFoldDB" id="A0A2S8FLU3"/>
<evidence type="ECO:0000313" key="1">
    <source>
        <dbReference type="EMBL" id="PQO33159.1"/>
    </source>
</evidence>